<gene>
    <name evidence="1" type="ORF">ACFPFU_17570</name>
</gene>
<organism evidence="1 2">
    <name type="scientific">Negadavirga shengliensis</name>
    <dbReference type="NCBI Taxonomy" id="1389218"/>
    <lineage>
        <taxon>Bacteria</taxon>
        <taxon>Pseudomonadati</taxon>
        <taxon>Bacteroidota</taxon>
        <taxon>Cytophagia</taxon>
        <taxon>Cytophagales</taxon>
        <taxon>Cyclobacteriaceae</taxon>
        <taxon>Negadavirga</taxon>
    </lineage>
</organism>
<reference evidence="2" key="1">
    <citation type="journal article" date="2019" name="Int. J. Syst. Evol. Microbiol.">
        <title>The Global Catalogue of Microorganisms (GCM) 10K type strain sequencing project: providing services to taxonomists for standard genome sequencing and annotation.</title>
        <authorList>
            <consortium name="The Broad Institute Genomics Platform"/>
            <consortium name="The Broad Institute Genome Sequencing Center for Infectious Disease"/>
            <person name="Wu L."/>
            <person name="Ma J."/>
        </authorList>
    </citation>
    <scope>NUCLEOTIDE SEQUENCE [LARGE SCALE GENOMIC DNA]</scope>
    <source>
        <strain evidence="2">CGMCC 4.7466</strain>
    </source>
</reference>
<name>A0ABV9T4U8_9BACT</name>
<comment type="caution">
    <text evidence="1">The sequence shown here is derived from an EMBL/GenBank/DDBJ whole genome shotgun (WGS) entry which is preliminary data.</text>
</comment>
<dbReference type="RefSeq" id="WP_377066448.1">
    <property type="nucleotide sequence ID" value="NZ_JBHSJJ010000011.1"/>
</dbReference>
<dbReference type="Proteomes" id="UP001595818">
    <property type="component" value="Unassembled WGS sequence"/>
</dbReference>
<proteinExistence type="predicted"/>
<evidence type="ECO:0000313" key="1">
    <source>
        <dbReference type="EMBL" id="MFC4873516.1"/>
    </source>
</evidence>
<protein>
    <submittedName>
        <fullName evidence="1">Uncharacterized protein</fullName>
    </submittedName>
</protein>
<dbReference type="EMBL" id="JBHSJJ010000011">
    <property type="protein sequence ID" value="MFC4873516.1"/>
    <property type="molecule type" value="Genomic_DNA"/>
</dbReference>
<evidence type="ECO:0000313" key="2">
    <source>
        <dbReference type="Proteomes" id="UP001595818"/>
    </source>
</evidence>
<sequence length="103" mass="12533">MDRNRLQDLVFLLREYVERIHELKPAISWNTYEIVPEKMNSIVNKIENEIEQQKTTYDLCNFWFSDFNGKSPEGEVLEYVNMMYPELKELKHKIEHKIQEIIK</sequence>
<accession>A0ABV9T4U8</accession>
<keyword evidence="2" id="KW-1185">Reference proteome</keyword>